<evidence type="ECO:0000313" key="1">
    <source>
        <dbReference type="EMBL" id="MCD2516376.1"/>
    </source>
</evidence>
<evidence type="ECO:0000313" key="2">
    <source>
        <dbReference type="Proteomes" id="UP001179361"/>
    </source>
</evidence>
<comment type="caution">
    <text evidence="1">The sequence shown here is derived from an EMBL/GenBank/DDBJ whole genome shotgun (WGS) entry which is preliminary data.</text>
</comment>
<dbReference type="Proteomes" id="UP001179361">
    <property type="component" value="Unassembled WGS sequence"/>
</dbReference>
<sequence>MPPFADTLSDEQVAQLAAYIRTGVAAREAWRGVAATSAKLRKEN</sequence>
<proteinExistence type="predicted"/>
<dbReference type="EMBL" id="JAJNOC010000002">
    <property type="protein sequence ID" value="MCD2516376.1"/>
    <property type="molecule type" value="Genomic_DNA"/>
</dbReference>
<dbReference type="InterPro" id="IPR036909">
    <property type="entry name" value="Cyt_c-like_dom_sf"/>
</dbReference>
<reference evidence="1" key="1">
    <citation type="submission" date="2021-11" db="EMBL/GenBank/DDBJ databases">
        <title>The complete genome of Massilia sp sp. G4R7.</title>
        <authorList>
            <person name="Liu L."/>
            <person name="Yue J."/>
            <person name="Yuan J."/>
            <person name="Yang F."/>
            <person name="Li L."/>
        </authorList>
    </citation>
    <scope>NUCLEOTIDE SEQUENCE</scope>
    <source>
        <strain evidence="1">G4R7</strain>
    </source>
</reference>
<protein>
    <submittedName>
        <fullName evidence="1">Cytochrome c</fullName>
    </submittedName>
</protein>
<keyword evidence="2" id="KW-1185">Reference proteome</keyword>
<organism evidence="1 2">
    <name type="scientific">Massilia phyllostachyos</name>
    <dbReference type="NCBI Taxonomy" id="2898585"/>
    <lineage>
        <taxon>Bacteria</taxon>
        <taxon>Pseudomonadati</taxon>
        <taxon>Pseudomonadota</taxon>
        <taxon>Betaproteobacteria</taxon>
        <taxon>Burkholderiales</taxon>
        <taxon>Oxalobacteraceae</taxon>
        <taxon>Telluria group</taxon>
        <taxon>Massilia</taxon>
    </lineage>
</organism>
<dbReference type="Gene3D" id="1.10.760.10">
    <property type="entry name" value="Cytochrome c-like domain"/>
    <property type="match status" value="1"/>
</dbReference>
<accession>A0ABS8Q5Y1</accession>
<name>A0ABS8Q5Y1_9BURK</name>
<dbReference type="SUPFAM" id="SSF46626">
    <property type="entry name" value="Cytochrome c"/>
    <property type="match status" value="1"/>
</dbReference>
<gene>
    <name evidence="1" type="ORF">LQ564_08620</name>
</gene>